<dbReference type="EMBL" id="SNXW01000017">
    <property type="protein sequence ID" value="TDP78739.1"/>
    <property type="molecule type" value="Genomic_DNA"/>
</dbReference>
<dbReference type="InterPro" id="IPR013762">
    <property type="entry name" value="Integrase-like_cat_sf"/>
</dbReference>
<keyword evidence="2" id="KW-0963">Cytoplasm</keyword>
<evidence type="ECO:0000256" key="10">
    <source>
        <dbReference type="SAM" id="MobiDB-lite"/>
    </source>
</evidence>
<proteinExistence type="predicted"/>
<evidence type="ECO:0000256" key="8">
    <source>
        <dbReference type="ARBA" id="ARBA00023306"/>
    </source>
</evidence>
<name>A0A4R6QZK2_9BURK</name>
<keyword evidence="14" id="KW-1185">Reference proteome</keyword>
<dbReference type="PANTHER" id="PTHR30349">
    <property type="entry name" value="PHAGE INTEGRASE-RELATED"/>
    <property type="match status" value="1"/>
</dbReference>
<gene>
    <name evidence="13" type="ORF">EV672_11717</name>
</gene>
<feature type="region of interest" description="Disordered" evidence="10">
    <location>
        <begin position="1"/>
        <end position="27"/>
    </location>
</feature>
<keyword evidence="3" id="KW-0132">Cell division</keyword>
<protein>
    <submittedName>
        <fullName evidence="13">Site-specific recombinase XerD</fullName>
    </submittedName>
</protein>
<comment type="caution">
    <text evidence="13">The sequence shown here is derived from an EMBL/GenBank/DDBJ whole genome shotgun (WGS) entry which is preliminary data.</text>
</comment>
<dbReference type="PROSITE" id="PS51898">
    <property type="entry name" value="TYR_RECOMBINASE"/>
    <property type="match status" value="1"/>
</dbReference>
<evidence type="ECO:0000313" key="13">
    <source>
        <dbReference type="EMBL" id="TDP78739.1"/>
    </source>
</evidence>
<dbReference type="Gene3D" id="1.10.443.10">
    <property type="entry name" value="Intergrase catalytic core"/>
    <property type="match status" value="1"/>
</dbReference>
<dbReference type="PANTHER" id="PTHR30349:SF77">
    <property type="entry name" value="TYROSINE RECOMBINASE XERC"/>
    <property type="match status" value="1"/>
</dbReference>
<dbReference type="GO" id="GO:0003677">
    <property type="term" value="F:DNA binding"/>
    <property type="evidence" value="ECO:0007669"/>
    <property type="project" value="UniProtKB-UniRule"/>
</dbReference>
<keyword evidence="5" id="KW-0229">DNA integration</keyword>
<sequence>MPLETLTPADILSGKDGVNRSRAGHRQISADTDRDAVLAWLARYADSPNTLANSRREAERLLLWAMLECGKPLSSLTHEDLLVYQRFLSNPQPPARWVMPEGRRFPRSAPSWRPFSGPLSPASVRQAMVTINAMLSWLVQAGYLAGNPLSLSRQRSRAPAPRVVRFLEADLWSEVRAAIMSMPQDTPRLVANHARARWVFSLLYLCGLRISEVCHNSMGSFFGRLDPKTGEMRWWLQVTGKGNKERLVPATTELMVELTQYRRSMGLSPLPQHGEASPLVFPVWWTAPVTGAIEWPRPLTRAALHVVVKGVFAMAAERLRQLGPEHQARADRLESASSHWLRHTMGSRLADEIDLRHVRDTFGHASLTTTSIYLHAEDDVRHAAISASHRLGWGSPRPR</sequence>
<evidence type="ECO:0000256" key="5">
    <source>
        <dbReference type="ARBA" id="ARBA00022908"/>
    </source>
</evidence>
<keyword evidence="6 9" id="KW-0238">DNA-binding</keyword>
<dbReference type="PROSITE" id="PS51900">
    <property type="entry name" value="CB"/>
    <property type="match status" value="1"/>
</dbReference>
<organism evidence="13 14">
    <name type="scientific">Aquabacterium commune</name>
    <dbReference type="NCBI Taxonomy" id="70586"/>
    <lineage>
        <taxon>Bacteria</taxon>
        <taxon>Pseudomonadati</taxon>
        <taxon>Pseudomonadota</taxon>
        <taxon>Betaproteobacteria</taxon>
        <taxon>Burkholderiales</taxon>
        <taxon>Aquabacterium</taxon>
    </lineage>
</organism>
<feature type="domain" description="Tyr recombinase" evidence="11">
    <location>
        <begin position="162"/>
        <end position="387"/>
    </location>
</feature>
<dbReference type="GO" id="GO:0051301">
    <property type="term" value="P:cell division"/>
    <property type="evidence" value="ECO:0007669"/>
    <property type="project" value="UniProtKB-KW"/>
</dbReference>
<keyword evidence="8" id="KW-0131">Cell cycle</keyword>
<dbReference type="GO" id="GO:0015074">
    <property type="term" value="P:DNA integration"/>
    <property type="evidence" value="ECO:0007669"/>
    <property type="project" value="UniProtKB-KW"/>
</dbReference>
<keyword evidence="7" id="KW-0233">DNA recombination</keyword>
<dbReference type="CDD" id="cd00397">
    <property type="entry name" value="DNA_BRE_C"/>
    <property type="match status" value="1"/>
</dbReference>
<dbReference type="OrthoDB" id="8610787at2"/>
<feature type="domain" description="Core-binding (CB)" evidence="12">
    <location>
        <begin position="31"/>
        <end position="139"/>
    </location>
</feature>
<dbReference type="SUPFAM" id="SSF56349">
    <property type="entry name" value="DNA breaking-rejoining enzymes"/>
    <property type="match status" value="1"/>
</dbReference>
<evidence type="ECO:0000259" key="12">
    <source>
        <dbReference type="PROSITE" id="PS51900"/>
    </source>
</evidence>
<dbReference type="Pfam" id="PF00589">
    <property type="entry name" value="Phage_integrase"/>
    <property type="match status" value="1"/>
</dbReference>
<evidence type="ECO:0000256" key="6">
    <source>
        <dbReference type="ARBA" id="ARBA00023125"/>
    </source>
</evidence>
<dbReference type="GO" id="GO:0006310">
    <property type="term" value="P:DNA recombination"/>
    <property type="evidence" value="ECO:0007669"/>
    <property type="project" value="UniProtKB-KW"/>
</dbReference>
<dbReference type="Proteomes" id="UP000294593">
    <property type="component" value="Unassembled WGS sequence"/>
</dbReference>
<evidence type="ECO:0000259" key="11">
    <source>
        <dbReference type="PROSITE" id="PS51898"/>
    </source>
</evidence>
<dbReference type="InterPro" id="IPR044068">
    <property type="entry name" value="CB"/>
</dbReference>
<dbReference type="Gene3D" id="1.10.150.130">
    <property type="match status" value="1"/>
</dbReference>
<comment type="subcellular location">
    <subcellularLocation>
        <location evidence="1">Cytoplasm</location>
    </subcellularLocation>
</comment>
<evidence type="ECO:0000256" key="9">
    <source>
        <dbReference type="PROSITE-ProRule" id="PRU01248"/>
    </source>
</evidence>
<evidence type="ECO:0000256" key="3">
    <source>
        <dbReference type="ARBA" id="ARBA00022618"/>
    </source>
</evidence>
<evidence type="ECO:0000313" key="14">
    <source>
        <dbReference type="Proteomes" id="UP000294593"/>
    </source>
</evidence>
<evidence type="ECO:0000256" key="2">
    <source>
        <dbReference type="ARBA" id="ARBA00022490"/>
    </source>
</evidence>
<evidence type="ECO:0000256" key="4">
    <source>
        <dbReference type="ARBA" id="ARBA00022829"/>
    </source>
</evidence>
<evidence type="ECO:0000256" key="1">
    <source>
        <dbReference type="ARBA" id="ARBA00004496"/>
    </source>
</evidence>
<keyword evidence="4" id="KW-0159">Chromosome partition</keyword>
<dbReference type="AlphaFoldDB" id="A0A4R6QZK2"/>
<dbReference type="InterPro" id="IPR011010">
    <property type="entry name" value="DNA_brk_join_enz"/>
</dbReference>
<dbReference type="RefSeq" id="WP_133611300.1">
    <property type="nucleotide sequence ID" value="NZ_SNXW01000017.1"/>
</dbReference>
<dbReference type="GO" id="GO:0005737">
    <property type="term" value="C:cytoplasm"/>
    <property type="evidence" value="ECO:0007669"/>
    <property type="project" value="UniProtKB-SubCell"/>
</dbReference>
<accession>A0A4R6QZK2</accession>
<dbReference type="InterPro" id="IPR050090">
    <property type="entry name" value="Tyrosine_recombinase_XerCD"/>
</dbReference>
<dbReference type="InterPro" id="IPR002104">
    <property type="entry name" value="Integrase_catalytic"/>
</dbReference>
<dbReference type="GO" id="GO:0007059">
    <property type="term" value="P:chromosome segregation"/>
    <property type="evidence" value="ECO:0007669"/>
    <property type="project" value="UniProtKB-KW"/>
</dbReference>
<reference evidence="13 14" key="1">
    <citation type="submission" date="2019-03" db="EMBL/GenBank/DDBJ databases">
        <title>Genomic Encyclopedia of Type Strains, Phase IV (KMG-IV): sequencing the most valuable type-strain genomes for metagenomic binning, comparative biology and taxonomic classification.</title>
        <authorList>
            <person name="Goeker M."/>
        </authorList>
    </citation>
    <scope>NUCLEOTIDE SEQUENCE [LARGE SCALE GENOMIC DNA]</scope>
    <source>
        <strain evidence="13 14">DSM 11901</strain>
    </source>
</reference>
<evidence type="ECO:0000256" key="7">
    <source>
        <dbReference type="ARBA" id="ARBA00023172"/>
    </source>
</evidence>
<dbReference type="InterPro" id="IPR010998">
    <property type="entry name" value="Integrase_recombinase_N"/>
</dbReference>